<keyword evidence="3" id="KW-1185">Reference proteome</keyword>
<evidence type="ECO:0000313" key="2">
    <source>
        <dbReference type="EMBL" id="KAH7934656.1"/>
    </source>
</evidence>
<gene>
    <name evidence="2" type="ORF">HPB51_028979</name>
</gene>
<proteinExistence type="predicted"/>
<protein>
    <submittedName>
        <fullName evidence="2">Uncharacterized protein</fullName>
    </submittedName>
</protein>
<evidence type="ECO:0000256" key="1">
    <source>
        <dbReference type="SAM" id="MobiDB-lite"/>
    </source>
</evidence>
<feature type="compositionally biased region" description="Basic and acidic residues" evidence="1">
    <location>
        <begin position="60"/>
        <end position="82"/>
    </location>
</feature>
<evidence type="ECO:0000313" key="3">
    <source>
        <dbReference type="Proteomes" id="UP000821866"/>
    </source>
</evidence>
<reference evidence="2" key="1">
    <citation type="journal article" date="2020" name="Cell">
        <title>Large-Scale Comparative Analyses of Tick Genomes Elucidate Their Genetic Diversity and Vector Capacities.</title>
        <authorList>
            <consortium name="Tick Genome and Microbiome Consortium (TIGMIC)"/>
            <person name="Jia N."/>
            <person name="Wang J."/>
            <person name="Shi W."/>
            <person name="Du L."/>
            <person name="Sun Y."/>
            <person name="Zhan W."/>
            <person name="Jiang J.F."/>
            <person name="Wang Q."/>
            <person name="Zhang B."/>
            <person name="Ji P."/>
            <person name="Bell-Sakyi L."/>
            <person name="Cui X.M."/>
            <person name="Yuan T.T."/>
            <person name="Jiang B.G."/>
            <person name="Yang W.F."/>
            <person name="Lam T.T."/>
            <person name="Chang Q.C."/>
            <person name="Ding S.J."/>
            <person name="Wang X.J."/>
            <person name="Zhu J.G."/>
            <person name="Ruan X.D."/>
            <person name="Zhao L."/>
            <person name="Wei J.T."/>
            <person name="Ye R.Z."/>
            <person name="Que T.C."/>
            <person name="Du C.H."/>
            <person name="Zhou Y.H."/>
            <person name="Cheng J.X."/>
            <person name="Dai P.F."/>
            <person name="Guo W.B."/>
            <person name="Han X.H."/>
            <person name="Huang E.J."/>
            <person name="Li L.F."/>
            <person name="Wei W."/>
            <person name="Gao Y.C."/>
            <person name="Liu J.Z."/>
            <person name="Shao H.Z."/>
            <person name="Wang X."/>
            <person name="Wang C.C."/>
            <person name="Yang T.C."/>
            <person name="Huo Q.B."/>
            <person name="Li W."/>
            <person name="Chen H.Y."/>
            <person name="Chen S.E."/>
            <person name="Zhou L.G."/>
            <person name="Ni X.B."/>
            <person name="Tian J.H."/>
            <person name="Sheng Y."/>
            <person name="Liu T."/>
            <person name="Pan Y.S."/>
            <person name="Xia L.Y."/>
            <person name="Li J."/>
            <person name="Zhao F."/>
            <person name="Cao W.C."/>
        </authorList>
    </citation>
    <scope>NUCLEOTIDE SEQUENCE</scope>
    <source>
        <strain evidence="2">Rmic-2018</strain>
    </source>
</reference>
<feature type="region of interest" description="Disordered" evidence="1">
    <location>
        <begin position="60"/>
        <end position="97"/>
    </location>
</feature>
<sequence length="186" mass="20797">MYVYVLAPDVLCRGAPALARPCSGNTTRVRFRHSEATGRPCKVRTAEEEAVCLEARRAAARESNRKRRSDPDYARRVREASAARKQAKQSVPGVSRAEHNYVTKGPPFYPEGPHPECQPQQKQFPERVPSAWAPSFALQFWVSCTVLIMHCRVVRDVMLPSTTFSALLPHAISIVHVMNDLCINGV</sequence>
<name>A0A9J6CW61_RHIMP</name>
<dbReference type="EMBL" id="JABSTU010006095">
    <property type="protein sequence ID" value="KAH7934656.1"/>
    <property type="molecule type" value="Genomic_DNA"/>
</dbReference>
<accession>A0A9J6CW61</accession>
<organism evidence="2 3">
    <name type="scientific">Rhipicephalus microplus</name>
    <name type="common">Cattle tick</name>
    <name type="synonym">Boophilus microplus</name>
    <dbReference type="NCBI Taxonomy" id="6941"/>
    <lineage>
        <taxon>Eukaryota</taxon>
        <taxon>Metazoa</taxon>
        <taxon>Ecdysozoa</taxon>
        <taxon>Arthropoda</taxon>
        <taxon>Chelicerata</taxon>
        <taxon>Arachnida</taxon>
        <taxon>Acari</taxon>
        <taxon>Parasitiformes</taxon>
        <taxon>Ixodida</taxon>
        <taxon>Ixodoidea</taxon>
        <taxon>Ixodidae</taxon>
        <taxon>Rhipicephalinae</taxon>
        <taxon>Rhipicephalus</taxon>
        <taxon>Boophilus</taxon>
    </lineage>
</organism>
<dbReference type="AlphaFoldDB" id="A0A9J6CW61"/>
<dbReference type="Proteomes" id="UP000821866">
    <property type="component" value="Unassembled WGS sequence"/>
</dbReference>
<reference evidence="2" key="2">
    <citation type="submission" date="2021-09" db="EMBL/GenBank/DDBJ databases">
        <authorList>
            <person name="Jia N."/>
            <person name="Wang J."/>
            <person name="Shi W."/>
            <person name="Du L."/>
            <person name="Sun Y."/>
            <person name="Zhan W."/>
            <person name="Jiang J."/>
            <person name="Wang Q."/>
            <person name="Zhang B."/>
            <person name="Ji P."/>
            <person name="Sakyi L.B."/>
            <person name="Cui X."/>
            <person name="Yuan T."/>
            <person name="Jiang B."/>
            <person name="Yang W."/>
            <person name="Lam T.T.-Y."/>
            <person name="Chang Q."/>
            <person name="Ding S."/>
            <person name="Wang X."/>
            <person name="Zhu J."/>
            <person name="Ruan X."/>
            <person name="Zhao L."/>
            <person name="Wei J."/>
            <person name="Que T."/>
            <person name="Du C."/>
            <person name="Cheng J."/>
            <person name="Dai P."/>
            <person name="Han X."/>
            <person name="Huang E."/>
            <person name="Gao Y."/>
            <person name="Liu J."/>
            <person name="Shao H."/>
            <person name="Ye R."/>
            <person name="Li L."/>
            <person name="Wei W."/>
            <person name="Wang X."/>
            <person name="Wang C."/>
            <person name="Huo Q."/>
            <person name="Li W."/>
            <person name="Guo W."/>
            <person name="Chen H."/>
            <person name="Chen S."/>
            <person name="Zhou L."/>
            <person name="Zhou L."/>
            <person name="Ni X."/>
            <person name="Tian J."/>
            <person name="Zhou Y."/>
            <person name="Sheng Y."/>
            <person name="Liu T."/>
            <person name="Pan Y."/>
            <person name="Xia L."/>
            <person name="Li J."/>
            <person name="Zhao F."/>
            <person name="Cao W."/>
        </authorList>
    </citation>
    <scope>NUCLEOTIDE SEQUENCE</scope>
    <source>
        <strain evidence="2">Rmic-2018</strain>
        <tissue evidence="2">Larvae</tissue>
    </source>
</reference>
<comment type="caution">
    <text evidence="2">The sequence shown here is derived from an EMBL/GenBank/DDBJ whole genome shotgun (WGS) entry which is preliminary data.</text>
</comment>